<dbReference type="PROSITE" id="PS50853">
    <property type="entry name" value="FN3"/>
    <property type="match status" value="4"/>
</dbReference>
<dbReference type="Pfam" id="PF01682">
    <property type="entry name" value="DB"/>
    <property type="match status" value="4"/>
</dbReference>
<dbReference type="CDD" id="cd00063">
    <property type="entry name" value="FN3"/>
    <property type="match status" value="5"/>
</dbReference>
<dbReference type="Proteomes" id="UP000046395">
    <property type="component" value="Unassembled WGS sequence"/>
</dbReference>
<feature type="domain" description="Fibronectin type-III" evidence="6">
    <location>
        <begin position="913"/>
        <end position="1002"/>
    </location>
</feature>
<dbReference type="PANTHER" id="PTHR44170">
    <property type="entry name" value="PROTEIN SIDEKICK"/>
    <property type="match status" value="1"/>
</dbReference>
<dbReference type="SMART" id="SM00060">
    <property type="entry name" value="FN3"/>
    <property type="match status" value="5"/>
</dbReference>
<protein>
    <submittedName>
        <fullName evidence="8">Ig-like and fibronectin type-III domain-containing protein C25G4.10</fullName>
    </submittedName>
</protein>
<reference evidence="7" key="1">
    <citation type="submission" date="2014-03" db="EMBL/GenBank/DDBJ databases">
        <title>The whipworm genome and dual-species transcriptomics of an intimate host-pathogen interaction.</title>
        <authorList>
            <person name="Foth B.J."/>
            <person name="Tsai I.J."/>
            <person name="Reid A.J."/>
            <person name="Bancroft A.J."/>
            <person name="Nichol S."/>
            <person name="Tracey A."/>
            <person name="Holroyd N."/>
            <person name="Cotton J.A."/>
            <person name="Stanley E.J."/>
            <person name="Zarowiecki M."/>
            <person name="Liu J.Z."/>
            <person name="Huckvale T."/>
            <person name="Cooper P.J."/>
            <person name="Grencis R.K."/>
            <person name="Berriman M."/>
        </authorList>
    </citation>
    <scope>NUCLEOTIDE SEQUENCE [LARGE SCALE GENOMIC DNA]</scope>
    <source>
        <strain evidence="7">Edinburgh</strain>
    </source>
</reference>
<reference evidence="8" key="2">
    <citation type="submission" date="2019-12" db="UniProtKB">
        <authorList>
            <consortium name="WormBaseParasite"/>
        </authorList>
    </citation>
    <scope>IDENTIFICATION</scope>
</reference>
<dbReference type="PANTHER" id="PTHR44170:SF6">
    <property type="entry name" value="CONTACTIN"/>
    <property type="match status" value="1"/>
</dbReference>
<feature type="domain" description="Fibronectin type-III" evidence="6">
    <location>
        <begin position="659"/>
        <end position="750"/>
    </location>
</feature>
<evidence type="ECO:0000259" key="5">
    <source>
        <dbReference type="PROSITE" id="PS50835"/>
    </source>
</evidence>
<dbReference type="Pfam" id="PF00041">
    <property type="entry name" value="fn3"/>
    <property type="match status" value="3"/>
</dbReference>
<dbReference type="Gene3D" id="2.60.40.10">
    <property type="entry name" value="Immunoglobulins"/>
    <property type="match status" value="7"/>
</dbReference>
<keyword evidence="7" id="KW-1185">Reference proteome</keyword>
<dbReference type="GO" id="GO:0098609">
    <property type="term" value="P:cell-cell adhesion"/>
    <property type="evidence" value="ECO:0007669"/>
    <property type="project" value="TreeGrafter"/>
</dbReference>
<dbReference type="InterPro" id="IPR007110">
    <property type="entry name" value="Ig-like_dom"/>
</dbReference>
<dbReference type="InterPro" id="IPR013783">
    <property type="entry name" value="Ig-like_fold"/>
</dbReference>
<feature type="domain" description="Ig-like" evidence="5">
    <location>
        <begin position="1114"/>
        <end position="1150"/>
    </location>
</feature>
<dbReference type="STRING" id="70415.A0A5S6R360"/>
<keyword evidence="2" id="KW-1015">Disulfide bond</keyword>
<keyword evidence="1" id="KW-0677">Repeat</keyword>
<evidence type="ECO:0000313" key="7">
    <source>
        <dbReference type="Proteomes" id="UP000046395"/>
    </source>
</evidence>
<dbReference type="InterPro" id="IPR003598">
    <property type="entry name" value="Ig_sub2"/>
</dbReference>
<feature type="transmembrane region" description="Helical" evidence="4">
    <location>
        <begin position="1523"/>
        <end position="1544"/>
    </location>
</feature>
<keyword evidence="4" id="KW-0472">Membrane</keyword>
<dbReference type="InterPro" id="IPR003599">
    <property type="entry name" value="Ig_sub"/>
</dbReference>
<dbReference type="SMART" id="SM00409">
    <property type="entry name" value="IG"/>
    <property type="match status" value="3"/>
</dbReference>
<evidence type="ECO:0000256" key="2">
    <source>
        <dbReference type="ARBA" id="ARBA00023157"/>
    </source>
</evidence>
<dbReference type="InterPro" id="IPR036179">
    <property type="entry name" value="Ig-like_dom_sf"/>
</dbReference>
<name>A0A5S6R360_TRIMR</name>
<keyword evidence="4" id="KW-1133">Transmembrane helix</keyword>
<evidence type="ECO:0000313" key="8">
    <source>
        <dbReference type="WBParaSite" id="TMUE_3000013597.1"/>
    </source>
</evidence>
<dbReference type="SUPFAM" id="SSF49265">
    <property type="entry name" value="Fibronectin type III"/>
    <property type="match status" value="4"/>
</dbReference>
<feature type="compositionally biased region" description="Basic and acidic residues" evidence="3">
    <location>
        <begin position="1598"/>
        <end position="1630"/>
    </location>
</feature>
<feature type="domain" description="Ig-like" evidence="5">
    <location>
        <begin position="137"/>
        <end position="262"/>
    </location>
</feature>
<sequence length="1630" mass="181503">MVVRLMVATKQRGQEVAFAKFGHHARRPACSLDLYISTSVYASVRHWTFAWATCHRINFAFEAESNLEIGQGLRTPRRRPCSALHLPTVTLLVRKNEKMTNTSVPLPLLVALVVAVVHHCFADANERQVGAWRLTSPESSYVRAVAGFGTELECYVESCLPKELSVKWYKDGKLVADGTHVVGFDGRGYVRHGITLDHTKDCNGTCSSIGPFCPHGYYCLDNSCCACDNEEYTLILSNLTYDDAGTYVCKVEGGNGLEFDLEILEYGLMPSRRTYTFDHSACCAAEGVSPKCMPLCKPSTIEQHKFDPVACEDEYEKLLKCVTEGGNVSHVHCCRINFVPAFCWEFCHGEFSEPKRSNQFCIYWMPEIFDCYERAYLPFPGPPEKLVVNPLNSSALLACWQPPKIRVDTVLYYTVRYQEVPRFPFLGGGIPFLTGEGEDVDGSAVATVDNNPFRTSGITEEFPSHAMPHERRKRQSLLIMTHNLLTNETDVREYKFSEVNTTDTCVVIDNLKASTQYLVFATAVNSYGTSLPTSKQTASTEAVIYPNNTLPDVLGCCKRNLVSPECVSKLCDLNDVPSAFGAFSVALTCRSEFAQVAPCLADGRNHSACCKARGVGGECLKLCDGTASDLGLTSVLCLSLDMHAVYSCLREGYVTHPSPPTNVTVSVTGPQSAFVMWDPPVTNAFHVNSYSLFVHEGTDKQYEIVNAVSPYELVDLQSNSIVRVYVLAHTDHGSSLKSTVVEFFTGVKEFNFCEQGIPMRGETGELMKCFKQIDCPAYTVCTGIAQDDFGGYCCPTAEFLDRDFKFNIPDISACCSGKGVQPNCLPLCNYNITVQEFASVREECVQDLKAIIECAGDGRDHRPCCIEAEVPDPCLDFCYSPVKYIGSHHMSCIKHVVSIAKCSLHGILKLPGPPLNLRVSLESAGSAKFSWEAPVQDIPVEYYELLLTQEESNAYTEYNTTDRFYTVTSLQPSVEYLAVVIAWNKHGSSVPSNHVTFTTQATGSEIRTDDRPLSPQSLQKLWFHDGAVNISWEWAGMSYTGRPIKNYRFKVVYRVDGAKEWQQVETNNTYVILKNLTPLTAYDVYVVAVDLDRNLSSFPSEIVEVFTWEVTELPEITFSTSPQPPFREGNTVTVTCTVVSGALHNLTIEWGGRHVAFGRDKATFTIQTIKREDVMKTLMCIGYSPGGESVKVRHFLNVHFAPVVMTSIFPVFAYSGFKAELVCRVHAYPMMQTKWYFARNWSHVQEPLVDDSRYLFFISSHDNPFSFNATALIKKTTLADSGLYTCSCCNELGCTNASLSLHVEPFMAPPGPGTLLNCCQEKQVLQECLSACTVDIDVSVYVNNPHCMKEFPKLLQCAKDGIDHGQCCVMTGVPSHCLAYCHQADDLPLNLDCLNYTTQILYCVQEGHRVLPAAPMNVTVHPVVGQRSLNVSWVDPPMNKKMFTTYIVYYQEEGSDRVEKIRTENTFAILTDLNTSSTYTISLIAANHNGFSSFGPVVHYNSAALTNWDHSGYDGSGASSAGVVFAVFFCLFVAFAIVLSVIYFTRKPYHLPTFILKLKKRPTGDQPSSAVAFENPGYEREGQVRVLPPNGYTSEPPVEDRTSGWERPELEAIREPQHREQDGMRYTRFR</sequence>
<dbReference type="InterPro" id="IPR003961">
    <property type="entry name" value="FN3_dom"/>
</dbReference>
<dbReference type="PROSITE" id="PS50835">
    <property type="entry name" value="IG_LIKE"/>
    <property type="match status" value="3"/>
</dbReference>
<feature type="region of interest" description="Disordered" evidence="3">
    <location>
        <begin position="1583"/>
        <end position="1630"/>
    </location>
</feature>
<dbReference type="WBParaSite" id="TMUE_3000013597.2">
    <property type="protein sequence ID" value="TMUE_3000013597.2"/>
    <property type="gene ID" value="WBGene00302910"/>
</dbReference>
<feature type="domain" description="Ig-like" evidence="5">
    <location>
        <begin position="1202"/>
        <end position="1300"/>
    </location>
</feature>
<feature type="domain" description="Fibronectin type-III" evidence="6">
    <location>
        <begin position="1414"/>
        <end position="1505"/>
    </location>
</feature>
<dbReference type="WBParaSite" id="TMUE_3000013597.1">
    <property type="protein sequence ID" value="TMUE_3000013597.1"/>
    <property type="gene ID" value="WBGene00302910"/>
</dbReference>
<evidence type="ECO:0000256" key="3">
    <source>
        <dbReference type="SAM" id="MobiDB-lite"/>
    </source>
</evidence>
<dbReference type="SUPFAM" id="SSF48726">
    <property type="entry name" value="Immunoglobulin"/>
    <property type="match status" value="3"/>
</dbReference>
<dbReference type="SMART" id="SM00408">
    <property type="entry name" value="IGc2"/>
    <property type="match status" value="2"/>
</dbReference>
<dbReference type="InterPro" id="IPR036116">
    <property type="entry name" value="FN3_sf"/>
</dbReference>
<evidence type="ECO:0000256" key="1">
    <source>
        <dbReference type="ARBA" id="ARBA00022737"/>
    </source>
</evidence>
<evidence type="ECO:0000256" key="4">
    <source>
        <dbReference type="SAM" id="Phobius"/>
    </source>
</evidence>
<keyword evidence="4" id="KW-0812">Transmembrane</keyword>
<evidence type="ECO:0000259" key="6">
    <source>
        <dbReference type="PROSITE" id="PS50853"/>
    </source>
</evidence>
<proteinExistence type="predicted"/>
<dbReference type="GO" id="GO:0016020">
    <property type="term" value="C:membrane"/>
    <property type="evidence" value="ECO:0007669"/>
    <property type="project" value="UniProtKB-SubCell"/>
</dbReference>
<accession>A0A5S6R360</accession>
<organism evidence="7 8">
    <name type="scientific">Trichuris muris</name>
    <name type="common">Mouse whipworm</name>
    <dbReference type="NCBI Taxonomy" id="70415"/>
    <lineage>
        <taxon>Eukaryota</taxon>
        <taxon>Metazoa</taxon>
        <taxon>Ecdysozoa</taxon>
        <taxon>Nematoda</taxon>
        <taxon>Enoplea</taxon>
        <taxon>Dorylaimia</taxon>
        <taxon>Trichinellida</taxon>
        <taxon>Trichuridae</taxon>
        <taxon>Trichuris</taxon>
    </lineage>
</organism>
<feature type="domain" description="Fibronectin type-III" evidence="6">
    <location>
        <begin position="1014"/>
        <end position="1110"/>
    </location>
</feature>
<dbReference type="InterPro" id="IPR002602">
    <property type="entry name" value="DB"/>
</dbReference>